<organism evidence="1 2">
    <name type="scientific">Corynebacterium urealyticum (strain ATCC 43042 / DSM 7109)</name>
    <dbReference type="NCBI Taxonomy" id="504474"/>
    <lineage>
        <taxon>Bacteria</taxon>
        <taxon>Bacillati</taxon>
        <taxon>Actinomycetota</taxon>
        <taxon>Actinomycetes</taxon>
        <taxon>Mycobacteriales</taxon>
        <taxon>Corynebacteriaceae</taxon>
        <taxon>Corynebacterium</taxon>
    </lineage>
</organism>
<dbReference type="KEGG" id="cur:cu1968"/>
<evidence type="ECO:0000313" key="1">
    <source>
        <dbReference type="EMBL" id="CAQ05925.1"/>
    </source>
</evidence>
<proteinExistence type="predicted"/>
<dbReference type="GeneID" id="60604745"/>
<accession>B1VIX9</accession>
<dbReference type="RefSeq" id="WP_012361192.1">
    <property type="nucleotide sequence ID" value="NC_010545.1"/>
</dbReference>
<dbReference type="SMART" id="SM01101">
    <property type="entry name" value="CRISPR_assoc"/>
    <property type="match status" value="1"/>
</dbReference>
<dbReference type="eggNOG" id="ENOG5030BEK">
    <property type="taxonomic scope" value="Bacteria"/>
</dbReference>
<dbReference type="Proteomes" id="UP000001727">
    <property type="component" value="Chromosome"/>
</dbReference>
<dbReference type="STRING" id="504474.cu1968"/>
<protein>
    <submittedName>
        <fullName evidence="1">CRISPR-associated protein</fullName>
    </submittedName>
</protein>
<dbReference type="AlphaFoldDB" id="B1VIX9"/>
<dbReference type="Pfam" id="PF08798">
    <property type="entry name" value="CRISPR_assoc"/>
    <property type="match status" value="1"/>
</dbReference>
<evidence type="ECO:0000313" key="2">
    <source>
        <dbReference type="Proteomes" id="UP000001727"/>
    </source>
</evidence>
<dbReference type="SUPFAM" id="SSF117987">
    <property type="entry name" value="CRISPR-associated protein"/>
    <property type="match status" value="2"/>
</dbReference>
<dbReference type="CDD" id="cd09727">
    <property type="entry name" value="Cas6_I-E"/>
    <property type="match status" value="1"/>
</dbReference>
<sequence>MTTFTKIQLNPHRREGRKLLSDPQRMHAAVRAAFPPELDESDARVLWRVDPGEHEHVLYVVGPEKPTGAVLVEQAGWDTLPAQTADYSRFLGKLTRGQRWRFELVANPTYAEPRKGGRGKVKAHVSVRHQIGWLYRKADAAGFGLAPRLDDEVSDEERSRWSEFDAPQVTERWTDVFHRNKAGGGRGRPVRIAKARFTGTLEVTDPELLRQALAQGIGRARGYGCGLLTLAPIG</sequence>
<keyword evidence="2" id="KW-1185">Reference proteome</keyword>
<dbReference type="Gene3D" id="3.30.70.1210">
    <property type="entry name" value="Crispr-associated protein, domain 2"/>
    <property type="match status" value="1"/>
</dbReference>
<dbReference type="InterPro" id="IPR010179">
    <property type="entry name" value="CRISPR-assoc_prot_Cse3"/>
</dbReference>
<reference evidence="1 2" key="1">
    <citation type="journal article" date="2008" name="J. Biotechnol.">
        <title>The lifestyle of Corynebacterium urealyticum derived from its complete genome sequence established by pyrosequencing.</title>
        <authorList>
            <person name="Tauch A."/>
            <person name="Trost E."/>
            <person name="Tilker A."/>
            <person name="Ludewig U."/>
            <person name="Schneiker S."/>
            <person name="Goesmann A."/>
            <person name="Arnold W."/>
            <person name="Bekel T."/>
            <person name="Brinkrolf K."/>
            <person name="Brune I."/>
            <person name="Goetker S."/>
            <person name="Kalinowski J."/>
            <person name="Kamp P.-B."/>
            <person name="Lobo F.P."/>
            <person name="Viehoever P."/>
            <person name="Weisshaar B."/>
            <person name="Soriano F."/>
            <person name="Droege M."/>
            <person name="Puehler A."/>
        </authorList>
    </citation>
    <scope>NUCLEOTIDE SEQUENCE [LARGE SCALE GENOMIC DNA]</scope>
    <source>
        <strain evidence="2">ATCC 43042 / DSM 7109</strain>
    </source>
</reference>
<dbReference type="EMBL" id="AM942444">
    <property type="protein sequence ID" value="CAQ05925.1"/>
    <property type="molecule type" value="Genomic_DNA"/>
</dbReference>
<dbReference type="NCBIfam" id="TIGR01907">
    <property type="entry name" value="casE_Cse3"/>
    <property type="match status" value="1"/>
</dbReference>
<gene>
    <name evidence="1" type="primary">casC</name>
    <name evidence="1" type="ordered locus">cu1968</name>
</gene>
<name>B1VIX9_CORU7</name>
<dbReference type="HOGENOM" id="CLU_080982_0_1_11"/>
<dbReference type="Gene3D" id="3.30.70.1200">
    <property type="entry name" value="Crispr-associated protein, domain 1"/>
    <property type="match status" value="1"/>
</dbReference>